<evidence type="ECO:0000256" key="6">
    <source>
        <dbReference type="ARBA" id="ARBA00022962"/>
    </source>
</evidence>
<dbReference type="PANTHER" id="PTHR43873:SF1">
    <property type="entry name" value="COBYRINATE A,C-DIAMIDE SYNTHASE"/>
    <property type="match status" value="1"/>
</dbReference>
<dbReference type="PANTHER" id="PTHR43873">
    <property type="entry name" value="COBYRINATE A,C-DIAMIDE SYNTHASE"/>
    <property type="match status" value="1"/>
</dbReference>
<name>A0A1I6XAN7_9ACTN</name>
<gene>
    <name evidence="7" type="primary">cobB</name>
    <name evidence="10" type="ORF">SAMN05660657_00353</name>
</gene>
<feature type="site" description="Increases nucleophilicity of active site Cys" evidence="7">
    <location>
        <position position="432"/>
    </location>
</feature>
<keyword evidence="5 7" id="KW-0460">Magnesium</keyword>
<evidence type="ECO:0000256" key="1">
    <source>
        <dbReference type="ARBA" id="ARBA00001946"/>
    </source>
</evidence>
<comment type="function">
    <text evidence="7">Catalyzes the ATP-dependent amidation of the two carboxylate groups at positions a and c of hydrogenobyrinate, using either L-glutamine or ammonia as the nitrogen source.</text>
</comment>
<dbReference type="NCBIfam" id="TIGR00379">
    <property type="entry name" value="cobB"/>
    <property type="match status" value="1"/>
</dbReference>
<dbReference type="Gene3D" id="3.40.50.880">
    <property type="match status" value="1"/>
</dbReference>
<organism evidence="10 11">
    <name type="scientific">Geodermatophilus amargosae</name>
    <dbReference type="NCBI Taxonomy" id="1296565"/>
    <lineage>
        <taxon>Bacteria</taxon>
        <taxon>Bacillati</taxon>
        <taxon>Actinomycetota</taxon>
        <taxon>Actinomycetes</taxon>
        <taxon>Geodermatophilales</taxon>
        <taxon>Geodermatophilaceae</taxon>
        <taxon>Geodermatophilus</taxon>
    </lineage>
</organism>
<dbReference type="Proteomes" id="UP000199546">
    <property type="component" value="Unassembled WGS sequence"/>
</dbReference>
<dbReference type="HAMAP" id="MF_00027">
    <property type="entry name" value="CobB_CbiA"/>
    <property type="match status" value="1"/>
</dbReference>
<sequence length="464" mass="47312">MNSAVPRVVVAAPSSNAGKTSVTTGLVAALTARGLAVSPHKVGPDYIDPGYAGLAAGRPGRNLDPWLCGEERIAPLFLHGARGADVAVVEGVMGLFDGATHPEVEPGFSSTAHVARLLRAPVVLVVDASSQARSVAALVHGFATFDPSVRLGGVVLNRVGSDRHEAILREALGAAGVPVLGAVRRLAELGTPSRHLGLVPAAERSAEALATVRRLGEVVAGGVDLDAVLRLARTAPDLHVAPWDPAAEVTPVPGRPRIAVAGGPAFTFGYAENAELLAAAGAEVVTVDPLRDEALPEGTAGLVVGGGFPEVYADQLSANTTLRADVAALAARGGPVAAECAGLLYLSRELDGSPMCGVLDVATAMTPRLTLGYRAAVAPADSVLAPAGTRVRGHEFHRTHALPAAGPTPAWQWSAGAPEGFVAGSVHASYLHLHWAGSPALAERLVAACAAPVRADRSESHAHR</sequence>
<dbReference type="GO" id="GO:0043802">
    <property type="term" value="F:hydrogenobyrinic acid a,c-diamide synthase (glutamine-hydrolysing) activity"/>
    <property type="evidence" value="ECO:0007669"/>
    <property type="project" value="UniProtKB-UniRule"/>
</dbReference>
<keyword evidence="3 7" id="KW-0547">Nucleotide-binding</keyword>
<dbReference type="InterPro" id="IPR004484">
    <property type="entry name" value="CbiA/CobB_synth"/>
</dbReference>
<accession>A0A1I6XAN7</accession>
<dbReference type="GO" id="GO:0042242">
    <property type="term" value="F:cobyrinic acid a,c-diamide synthase activity"/>
    <property type="evidence" value="ECO:0007669"/>
    <property type="project" value="InterPro"/>
</dbReference>
<keyword evidence="11" id="KW-1185">Reference proteome</keyword>
<evidence type="ECO:0000256" key="4">
    <source>
        <dbReference type="ARBA" id="ARBA00022840"/>
    </source>
</evidence>
<feature type="active site" description="Nucleophile" evidence="7">
    <location>
        <position position="340"/>
    </location>
</feature>
<evidence type="ECO:0000313" key="10">
    <source>
        <dbReference type="EMBL" id="SFT35390.1"/>
    </source>
</evidence>
<dbReference type="EMBL" id="FPBA01000001">
    <property type="protein sequence ID" value="SFT35390.1"/>
    <property type="molecule type" value="Genomic_DNA"/>
</dbReference>
<dbReference type="InterPro" id="IPR027417">
    <property type="entry name" value="P-loop_NTPase"/>
</dbReference>
<reference evidence="11" key="1">
    <citation type="submission" date="2016-10" db="EMBL/GenBank/DDBJ databases">
        <authorList>
            <person name="Varghese N."/>
            <person name="Submissions S."/>
        </authorList>
    </citation>
    <scope>NUCLEOTIDE SEQUENCE [LARGE SCALE GENOMIC DNA]</scope>
    <source>
        <strain evidence="11">DSM 46136</strain>
    </source>
</reference>
<evidence type="ECO:0000256" key="5">
    <source>
        <dbReference type="ARBA" id="ARBA00022842"/>
    </source>
</evidence>
<dbReference type="SUPFAM" id="SSF52317">
    <property type="entry name" value="Class I glutamine amidotransferase-like"/>
    <property type="match status" value="1"/>
</dbReference>
<dbReference type="NCBIfam" id="NF002204">
    <property type="entry name" value="PRK01077.1"/>
    <property type="match status" value="1"/>
</dbReference>
<keyword evidence="2 7" id="KW-0436">Ligase</keyword>
<comment type="domain">
    <text evidence="7">Comprises of two domains. The C-terminal domain contains the binding site for glutamine and catalyzes the hydrolysis of this substrate to glutamate and ammonia. The N-terminal domain is anticipated to bind ATP and hydrogenobyrinate and catalyzes the ultimate synthesis of the diamide product. The ammonia produced via the glutaminase domain is probably translocated to the adjacent domain via a molecular tunnel, where it reacts with an activated intermediate.</text>
</comment>
<feature type="domain" description="CobQ/CobB/MinD/ParA nucleotide binding" evidence="8">
    <location>
        <begin position="8"/>
        <end position="193"/>
    </location>
</feature>
<dbReference type="AlphaFoldDB" id="A0A1I6XAN7"/>
<dbReference type="GO" id="GO:0005524">
    <property type="term" value="F:ATP binding"/>
    <property type="evidence" value="ECO:0007669"/>
    <property type="project" value="UniProtKB-UniRule"/>
</dbReference>
<dbReference type="GO" id="GO:0009236">
    <property type="term" value="P:cobalamin biosynthetic process"/>
    <property type="evidence" value="ECO:0007669"/>
    <property type="project" value="UniProtKB-UniRule"/>
</dbReference>
<dbReference type="InterPro" id="IPR002586">
    <property type="entry name" value="CobQ/CobB/MinD/ParA_Nub-bd_dom"/>
</dbReference>
<keyword evidence="6 7" id="KW-0315">Glutamine amidotransferase</keyword>
<feature type="domain" description="CobB/CobQ-like glutamine amidotransferase" evidence="9">
    <location>
        <begin position="257"/>
        <end position="438"/>
    </location>
</feature>
<dbReference type="InterPro" id="IPR029062">
    <property type="entry name" value="Class_I_gatase-like"/>
</dbReference>
<dbReference type="EC" id="6.3.5.9" evidence="7"/>
<evidence type="ECO:0000256" key="3">
    <source>
        <dbReference type="ARBA" id="ARBA00022741"/>
    </source>
</evidence>
<dbReference type="InterPro" id="IPR011698">
    <property type="entry name" value="GATase_3"/>
</dbReference>
<evidence type="ECO:0000259" key="9">
    <source>
        <dbReference type="Pfam" id="PF07685"/>
    </source>
</evidence>
<comment type="miscellaneous">
    <text evidence="7">The a and c carboxylates of hydrogenobyrinate are activated for nucleophilic attack via formation of a phosphorylated intermediate by ATP. CobB catalyzes first the amidation of the c-carboxylate, and then that of the a-carboxylate.</text>
</comment>
<dbReference type="RefSeq" id="WP_093577694.1">
    <property type="nucleotide sequence ID" value="NZ_FPBA01000001.1"/>
</dbReference>
<evidence type="ECO:0000256" key="7">
    <source>
        <dbReference type="HAMAP-Rule" id="MF_00027"/>
    </source>
</evidence>
<dbReference type="CDD" id="cd03130">
    <property type="entry name" value="GATase1_CobB"/>
    <property type="match status" value="1"/>
</dbReference>
<comment type="similarity">
    <text evidence="7">Belongs to the CobB/CbiA family.</text>
</comment>
<evidence type="ECO:0000313" key="11">
    <source>
        <dbReference type="Proteomes" id="UP000199546"/>
    </source>
</evidence>
<dbReference type="PROSITE" id="PS51274">
    <property type="entry name" value="GATASE_COBBQ"/>
    <property type="match status" value="1"/>
</dbReference>
<dbReference type="Pfam" id="PF07685">
    <property type="entry name" value="GATase_3"/>
    <property type="match status" value="1"/>
</dbReference>
<dbReference type="UniPathway" id="UPA00148">
    <property type="reaction ID" value="UER00220"/>
</dbReference>
<dbReference type="STRING" id="1296565.SAMN05660657_00353"/>
<comment type="cofactor">
    <cofactor evidence="1 7">
        <name>Mg(2+)</name>
        <dbReference type="ChEBI" id="CHEBI:18420"/>
    </cofactor>
</comment>
<dbReference type="OrthoDB" id="9764035at2"/>
<dbReference type="Pfam" id="PF01656">
    <property type="entry name" value="CbiA"/>
    <property type="match status" value="1"/>
</dbReference>
<dbReference type="SUPFAM" id="SSF52540">
    <property type="entry name" value="P-loop containing nucleoside triphosphate hydrolases"/>
    <property type="match status" value="1"/>
</dbReference>
<proteinExistence type="inferred from homology"/>
<comment type="pathway">
    <text evidence="7">Cofactor biosynthesis; adenosylcobalamin biosynthesis; cob(II)yrinate a,c-diamide from precorrin-2 (aerobic route): step 9/10.</text>
</comment>
<keyword evidence="4 7" id="KW-0067">ATP-binding</keyword>
<keyword evidence="7" id="KW-0169">Cobalamin biosynthesis</keyword>
<comment type="catalytic activity">
    <reaction evidence="7">
        <text>hydrogenobyrinate + 2 L-glutamine + 2 ATP + 2 H2O = hydrogenobyrinate a,c-diamide + 2 L-glutamate + 2 ADP + 2 phosphate + 2 H(+)</text>
        <dbReference type="Rhea" id="RHEA:12544"/>
        <dbReference type="ChEBI" id="CHEBI:15377"/>
        <dbReference type="ChEBI" id="CHEBI:15378"/>
        <dbReference type="ChEBI" id="CHEBI:29985"/>
        <dbReference type="ChEBI" id="CHEBI:30616"/>
        <dbReference type="ChEBI" id="CHEBI:43474"/>
        <dbReference type="ChEBI" id="CHEBI:58359"/>
        <dbReference type="ChEBI" id="CHEBI:77873"/>
        <dbReference type="ChEBI" id="CHEBI:77874"/>
        <dbReference type="ChEBI" id="CHEBI:456216"/>
        <dbReference type="EC" id="6.3.5.9"/>
    </reaction>
</comment>
<evidence type="ECO:0000259" key="8">
    <source>
        <dbReference type="Pfam" id="PF01656"/>
    </source>
</evidence>
<protein>
    <recommendedName>
        <fullName evidence="7">Hydrogenobyrinate a,c-diamide synthase</fullName>
        <ecNumber evidence="7">6.3.5.9</ecNumber>
    </recommendedName>
    <alternativeName>
        <fullName evidence="7">Hydrogenobyrinic acid a,c-diamide synthase</fullName>
    </alternativeName>
</protein>
<evidence type="ECO:0000256" key="2">
    <source>
        <dbReference type="ARBA" id="ARBA00022598"/>
    </source>
</evidence>
<dbReference type="Gene3D" id="3.40.50.300">
    <property type="entry name" value="P-loop containing nucleotide triphosphate hydrolases"/>
    <property type="match status" value="1"/>
</dbReference>
<dbReference type="CDD" id="cd05388">
    <property type="entry name" value="CobB_N"/>
    <property type="match status" value="1"/>
</dbReference>